<sequence>MKKLQSVQQVVKEELESEIRRFKKHADRNRTVPPDFQAEDRVRLASKNIKTTRPTKNLSERLFGPFEVLKKVGSHTYHLKLPLQWKSVHPVFHVKLLELVKQLSIPNQNQLPLWYSIP</sequence>
<comment type="caution">
    <text evidence="2">The sequence shown here is derived from an EMBL/GenBank/DDBJ whole genome shotgun (WGS) entry which is preliminary data.</text>
</comment>
<dbReference type="AlphaFoldDB" id="A0A9Q3JUK0"/>
<evidence type="ECO:0000313" key="2">
    <source>
        <dbReference type="EMBL" id="MBW0568022.1"/>
    </source>
</evidence>
<dbReference type="PANTHER" id="PTHR46148:SF52">
    <property type="entry name" value="OS04G0603800 PROTEIN"/>
    <property type="match status" value="1"/>
</dbReference>
<keyword evidence="3" id="KW-1185">Reference proteome</keyword>
<evidence type="ECO:0000313" key="3">
    <source>
        <dbReference type="Proteomes" id="UP000765509"/>
    </source>
</evidence>
<name>A0A9Q3JUK0_9BASI</name>
<accession>A0A9Q3JUK0</accession>
<dbReference type="Proteomes" id="UP000765509">
    <property type="component" value="Unassembled WGS sequence"/>
</dbReference>
<organism evidence="2 3">
    <name type="scientific">Austropuccinia psidii MF-1</name>
    <dbReference type="NCBI Taxonomy" id="1389203"/>
    <lineage>
        <taxon>Eukaryota</taxon>
        <taxon>Fungi</taxon>
        <taxon>Dikarya</taxon>
        <taxon>Basidiomycota</taxon>
        <taxon>Pucciniomycotina</taxon>
        <taxon>Pucciniomycetes</taxon>
        <taxon>Pucciniales</taxon>
        <taxon>Sphaerophragmiaceae</taxon>
        <taxon>Austropuccinia</taxon>
    </lineage>
</organism>
<gene>
    <name evidence="2" type="ORF">O181_107737</name>
</gene>
<dbReference type="EMBL" id="AVOT02081858">
    <property type="protein sequence ID" value="MBW0568022.1"/>
    <property type="molecule type" value="Genomic_DNA"/>
</dbReference>
<dbReference type="OrthoDB" id="3004959at2759"/>
<dbReference type="InterPro" id="IPR056924">
    <property type="entry name" value="SH3_Tf2-1"/>
</dbReference>
<dbReference type="PANTHER" id="PTHR46148">
    <property type="entry name" value="CHROMO DOMAIN-CONTAINING PROTEIN"/>
    <property type="match status" value="1"/>
</dbReference>
<reference evidence="2" key="1">
    <citation type="submission" date="2021-03" db="EMBL/GenBank/DDBJ databases">
        <title>Draft genome sequence of rust myrtle Austropuccinia psidii MF-1, a brazilian biotype.</title>
        <authorList>
            <person name="Quecine M.C."/>
            <person name="Pachon D.M.R."/>
            <person name="Bonatelli M.L."/>
            <person name="Correr F.H."/>
            <person name="Franceschini L.M."/>
            <person name="Leite T.F."/>
            <person name="Margarido G.R.A."/>
            <person name="Almeida C.A."/>
            <person name="Ferrarezi J.A."/>
            <person name="Labate C.A."/>
        </authorList>
    </citation>
    <scope>NUCLEOTIDE SEQUENCE</scope>
    <source>
        <strain evidence="2">MF-1</strain>
    </source>
</reference>
<evidence type="ECO:0000259" key="1">
    <source>
        <dbReference type="Pfam" id="PF24626"/>
    </source>
</evidence>
<protein>
    <recommendedName>
        <fullName evidence="1">Tf2-1-like SH3-like domain-containing protein</fullName>
    </recommendedName>
</protein>
<proteinExistence type="predicted"/>
<dbReference type="Pfam" id="PF24626">
    <property type="entry name" value="SH3_Tf2-1"/>
    <property type="match status" value="1"/>
</dbReference>
<feature type="domain" description="Tf2-1-like SH3-like" evidence="1">
    <location>
        <begin position="40"/>
        <end position="98"/>
    </location>
</feature>